<accession>A0A382E578</accession>
<name>A0A382E578_9ZZZZ</name>
<organism evidence="1">
    <name type="scientific">marine metagenome</name>
    <dbReference type="NCBI Taxonomy" id="408172"/>
    <lineage>
        <taxon>unclassified sequences</taxon>
        <taxon>metagenomes</taxon>
        <taxon>ecological metagenomes</taxon>
    </lineage>
</organism>
<dbReference type="EMBL" id="UINC01042462">
    <property type="protein sequence ID" value="SVB45133.1"/>
    <property type="molecule type" value="Genomic_DNA"/>
</dbReference>
<dbReference type="PROSITE" id="PS51257">
    <property type="entry name" value="PROKAR_LIPOPROTEIN"/>
    <property type="match status" value="1"/>
</dbReference>
<protein>
    <submittedName>
        <fullName evidence="1">Uncharacterized protein</fullName>
    </submittedName>
</protein>
<evidence type="ECO:0000313" key="1">
    <source>
        <dbReference type="EMBL" id="SVB45133.1"/>
    </source>
</evidence>
<gene>
    <name evidence="1" type="ORF">METZ01_LOCUS197987</name>
</gene>
<sequence>MSIKILYILFILLIVCSCNDNDEQIDKNCVENKQMDNWITESFKSNYSIQFPSNYEGQGMVGFEGNMFSKIRSDSLVELSYIYCSPLYCEDFGALLFEPIPSSIFAYNKQNTEVELTEQVLFCQNDDETALFYHNMEDKAVGKLYMKIDGLYLEAVSVFYDIDKHQEIENILKTIKSSPAQ</sequence>
<reference evidence="1" key="1">
    <citation type="submission" date="2018-05" db="EMBL/GenBank/DDBJ databases">
        <authorList>
            <person name="Lanie J.A."/>
            <person name="Ng W.-L."/>
            <person name="Kazmierczak K.M."/>
            <person name="Andrzejewski T.M."/>
            <person name="Davidsen T.M."/>
            <person name="Wayne K.J."/>
            <person name="Tettelin H."/>
            <person name="Glass J.I."/>
            <person name="Rusch D."/>
            <person name="Podicherti R."/>
            <person name="Tsui H.-C.T."/>
            <person name="Winkler M.E."/>
        </authorList>
    </citation>
    <scope>NUCLEOTIDE SEQUENCE</scope>
</reference>
<dbReference type="AlphaFoldDB" id="A0A382E578"/>
<proteinExistence type="predicted"/>